<name>A0A3A6PWA4_9EURY</name>
<feature type="transmembrane region" description="Helical" evidence="1">
    <location>
        <begin position="196"/>
        <end position="217"/>
    </location>
</feature>
<evidence type="ECO:0000313" key="2">
    <source>
        <dbReference type="EMBL" id="RJX43963.1"/>
    </source>
</evidence>
<feature type="transmembrane region" description="Helical" evidence="1">
    <location>
        <begin position="139"/>
        <end position="159"/>
    </location>
</feature>
<feature type="transmembrane region" description="Helical" evidence="1">
    <location>
        <begin position="71"/>
        <end position="87"/>
    </location>
</feature>
<evidence type="ECO:0000313" key="3">
    <source>
        <dbReference type="Proteomes" id="UP000276588"/>
    </source>
</evidence>
<keyword evidence="3" id="KW-1185">Reference proteome</keyword>
<dbReference type="InterPro" id="IPR009845">
    <property type="entry name" value="DUF1405"/>
</dbReference>
<dbReference type="Pfam" id="PF07187">
    <property type="entry name" value="DUF1405"/>
    <property type="match status" value="1"/>
</dbReference>
<gene>
    <name evidence="2" type="ORF">DM826_04610</name>
</gene>
<keyword evidence="1" id="KW-1133">Transmembrane helix</keyword>
<accession>A0A3A6PWA4</accession>
<proteinExistence type="predicted"/>
<evidence type="ECO:0000256" key="1">
    <source>
        <dbReference type="SAM" id="Phobius"/>
    </source>
</evidence>
<protein>
    <submittedName>
        <fullName evidence="2">DUF1405 domain-containing protein</fullName>
    </submittedName>
</protein>
<sequence>MSRSADWETTPSMRRPVSRATAESYLSHGPSLVMLLVASAAAFLVGVRFYVDTMPAVSTLLWPLYADSPTAIALATLSLATLLPTLNQPLSATPTNRPLAYLHTLAYVWLIKYGLWVVIALNRRVDLYIGFDTDALYAYWGIIGTHLLFVALAFAILHYGRTTRGALGFSLGLLLLNDIVDYGFGYHPPLRYEPEIVVPLLTVALSIGVVALAAWQFDRLESSADKAD</sequence>
<feature type="transmembrane region" description="Helical" evidence="1">
    <location>
        <begin position="32"/>
        <end position="51"/>
    </location>
</feature>
<feature type="transmembrane region" description="Helical" evidence="1">
    <location>
        <begin position="99"/>
        <end position="119"/>
    </location>
</feature>
<reference evidence="2 3" key="1">
    <citation type="submission" date="2018-06" db="EMBL/GenBank/DDBJ databases">
        <title>Halonotius sp. F13-13 a new haloarchaeeon isolated from a solar saltern from Isla Cristina, Huelva, Spain.</title>
        <authorList>
            <person name="Duran-Viseras A."/>
            <person name="Sanchez-Porro C."/>
            <person name="Ventosa A."/>
        </authorList>
    </citation>
    <scope>NUCLEOTIDE SEQUENCE [LARGE SCALE GENOMIC DNA]</scope>
    <source>
        <strain evidence="2 3">F13-13</strain>
    </source>
</reference>
<keyword evidence="1" id="KW-0812">Transmembrane</keyword>
<keyword evidence="1" id="KW-0472">Membrane</keyword>
<dbReference type="EMBL" id="QKNY01000006">
    <property type="protein sequence ID" value="RJX43963.1"/>
    <property type="molecule type" value="Genomic_DNA"/>
</dbReference>
<dbReference type="AlphaFoldDB" id="A0A3A6PWA4"/>
<comment type="caution">
    <text evidence="2">The sequence shown here is derived from an EMBL/GenBank/DDBJ whole genome shotgun (WGS) entry which is preliminary data.</text>
</comment>
<feature type="transmembrane region" description="Helical" evidence="1">
    <location>
        <begin position="166"/>
        <end position="184"/>
    </location>
</feature>
<dbReference type="Proteomes" id="UP000276588">
    <property type="component" value="Unassembled WGS sequence"/>
</dbReference>
<organism evidence="2 3">
    <name type="scientific">Halonotius aquaticus</name>
    <dbReference type="NCBI Taxonomy" id="2216978"/>
    <lineage>
        <taxon>Archaea</taxon>
        <taxon>Methanobacteriati</taxon>
        <taxon>Methanobacteriota</taxon>
        <taxon>Stenosarchaea group</taxon>
        <taxon>Halobacteria</taxon>
        <taxon>Halobacteriales</taxon>
        <taxon>Haloferacaceae</taxon>
        <taxon>Halonotius</taxon>
    </lineage>
</organism>